<dbReference type="Proteomes" id="UP000887540">
    <property type="component" value="Unplaced"/>
</dbReference>
<evidence type="ECO:0000313" key="2">
    <source>
        <dbReference type="Proteomes" id="UP000887540"/>
    </source>
</evidence>
<keyword evidence="1" id="KW-0812">Transmembrane</keyword>
<dbReference type="WBParaSite" id="ACRNAN_scaffold5041.g25225.t1">
    <property type="protein sequence ID" value="ACRNAN_scaffold5041.g25225.t1"/>
    <property type="gene ID" value="ACRNAN_scaffold5041.g25225"/>
</dbReference>
<sequence>MISSNYVSKSIVFGIMISLLTIGLIAKEEPNNSKQDSSNSDAVLTKDRIFFIGLYVYMNVIGLMAFYQIRIPQAATIQLCMTFAMIWMIFMVPVSQIRPPLGNDRAAACWLDIMNKFAI</sequence>
<protein>
    <submittedName>
        <fullName evidence="3">Uncharacterized protein</fullName>
    </submittedName>
</protein>
<reference evidence="3" key="1">
    <citation type="submission" date="2022-11" db="UniProtKB">
        <authorList>
            <consortium name="WormBaseParasite"/>
        </authorList>
    </citation>
    <scope>IDENTIFICATION</scope>
</reference>
<name>A0A914E030_9BILA</name>
<evidence type="ECO:0000313" key="3">
    <source>
        <dbReference type="WBParaSite" id="ACRNAN_scaffold5041.g25225.t1"/>
    </source>
</evidence>
<proteinExistence type="predicted"/>
<keyword evidence="1" id="KW-0472">Membrane</keyword>
<organism evidence="2 3">
    <name type="scientific">Acrobeloides nanus</name>
    <dbReference type="NCBI Taxonomy" id="290746"/>
    <lineage>
        <taxon>Eukaryota</taxon>
        <taxon>Metazoa</taxon>
        <taxon>Ecdysozoa</taxon>
        <taxon>Nematoda</taxon>
        <taxon>Chromadorea</taxon>
        <taxon>Rhabditida</taxon>
        <taxon>Tylenchina</taxon>
        <taxon>Cephalobomorpha</taxon>
        <taxon>Cephaloboidea</taxon>
        <taxon>Cephalobidae</taxon>
        <taxon>Acrobeloides</taxon>
    </lineage>
</organism>
<feature type="transmembrane region" description="Helical" evidence="1">
    <location>
        <begin position="6"/>
        <end position="26"/>
    </location>
</feature>
<keyword evidence="1" id="KW-1133">Transmembrane helix</keyword>
<feature type="transmembrane region" description="Helical" evidence="1">
    <location>
        <begin position="47"/>
        <end position="69"/>
    </location>
</feature>
<dbReference type="AlphaFoldDB" id="A0A914E030"/>
<accession>A0A914E030</accession>
<evidence type="ECO:0000256" key="1">
    <source>
        <dbReference type="SAM" id="Phobius"/>
    </source>
</evidence>
<feature type="transmembrane region" description="Helical" evidence="1">
    <location>
        <begin position="75"/>
        <end position="95"/>
    </location>
</feature>
<keyword evidence="2" id="KW-1185">Reference proteome</keyword>